<feature type="transmembrane region" description="Helical" evidence="1">
    <location>
        <begin position="31"/>
        <end position="48"/>
    </location>
</feature>
<evidence type="ECO:0000256" key="1">
    <source>
        <dbReference type="SAM" id="Phobius"/>
    </source>
</evidence>
<dbReference type="RefSeq" id="WP_326322418.1">
    <property type="nucleotide sequence ID" value="NZ_JAYLAA010000067.1"/>
</dbReference>
<keyword evidence="1" id="KW-0472">Membrane</keyword>
<comment type="caution">
    <text evidence="2">The sequence shown here is derived from an EMBL/GenBank/DDBJ whole genome shotgun (WGS) entry which is preliminary data.</text>
</comment>
<evidence type="ECO:0000313" key="2">
    <source>
        <dbReference type="EMBL" id="MEC3877766.1"/>
    </source>
</evidence>
<accession>A0ABU6HYJ4</accession>
<feature type="non-terminal residue" evidence="2">
    <location>
        <position position="1"/>
    </location>
</feature>
<keyword evidence="1" id="KW-0812">Transmembrane</keyword>
<evidence type="ECO:0000313" key="3">
    <source>
        <dbReference type="Proteomes" id="UP001348397"/>
    </source>
</evidence>
<dbReference type="EMBL" id="JAYLAA010000067">
    <property type="protein sequence ID" value="MEC3877766.1"/>
    <property type="molecule type" value="Genomic_DNA"/>
</dbReference>
<keyword evidence="3" id="KW-1185">Reference proteome</keyword>
<organism evidence="2 3">
    <name type="scientific">Chryseobacterium salviniae</name>
    <dbReference type="NCBI Taxonomy" id="3101750"/>
    <lineage>
        <taxon>Bacteria</taxon>
        <taxon>Pseudomonadati</taxon>
        <taxon>Bacteroidota</taxon>
        <taxon>Flavobacteriia</taxon>
        <taxon>Flavobacteriales</taxon>
        <taxon>Weeksellaceae</taxon>
        <taxon>Chryseobacterium group</taxon>
        <taxon>Chryseobacterium</taxon>
    </lineage>
</organism>
<gene>
    <name evidence="2" type="ORF">SOP96_18820</name>
</gene>
<keyword evidence="1" id="KW-1133">Transmembrane helix</keyword>
<name>A0ABU6HYJ4_9FLAO</name>
<reference evidence="2 3" key="1">
    <citation type="submission" date="2024-01" db="EMBL/GenBank/DDBJ databases">
        <title>Chryseobacterium sp. T9W2-O.</title>
        <authorList>
            <person name="Maltman C."/>
        </authorList>
    </citation>
    <scope>NUCLEOTIDE SEQUENCE [LARGE SCALE GENOMIC DNA]</scope>
    <source>
        <strain evidence="2 3">T9W2-O</strain>
    </source>
</reference>
<proteinExistence type="predicted"/>
<sequence>PPPPPPPPPKNSKIASAESGIKLLKKFRHPVIYLLKILIITNYLMLYFSDLKLNFFNPC</sequence>
<dbReference type="Proteomes" id="UP001348397">
    <property type="component" value="Unassembled WGS sequence"/>
</dbReference>
<protein>
    <submittedName>
        <fullName evidence="2">Uncharacterized protein</fullName>
    </submittedName>
</protein>